<dbReference type="GO" id="GO:0004176">
    <property type="term" value="F:ATP-dependent peptidase activity"/>
    <property type="evidence" value="ECO:0007669"/>
    <property type="project" value="TreeGrafter"/>
</dbReference>
<dbReference type="STRING" id="555875.SAMN04488124_2869"/>
<evidence type="ECO:0000313" key="12">
    <source>
        <dbReference type="Proteomes" id="UP000243250"/>
    </source>
</evidence>
<dbReference type="GO" id="GO:0016887">
    <property type="term" value="F:ATP hydrolysis activity"/>
    <property type="evidence" value="ECO:0007669"/>
    <property type="project" value="InterPro"/>
</dbReference>
<dbReference type="GO" id="GO:0005524">
    <property type="term" value="F:ATP binding"/>
    <property type="evidence" value="ECO:0007669"/>
    <property type="project" value="UniProtKB-KW"/>
</dbReference>
<keyword evidence="2" id="KW-0479">Metal-binding</keyword>
<reference evidence="12" key="1">
    <citation type="submission" date="2016-10" db="EMBL/GenBank/DDBJ databases">
        <authorList>
            <person name="Varghese N."/>
            <person name="Submissions S."/>
        </authorList>
    </citation>
    <scope>NUCLEOTIDE SEQUENCE [LARGE SCALE GENOMIC DNA]</scope>
    <source>
        <strain evidence="12">CGMCC 1.8711</strain>
    </source>
</reference>
<keyword evidence="6" id="KW-0378">Hydrolase</keyword>
<dbReference type="Proteomes" id="UP000243250">
    <property type="component" value="Unassembled WGS sequence"/>
</dbReference>
<comment type="similarity">
    <text evidence="8">Belongs to the AAA ATPase family.</text>
</comment>
<sequence>MAYLCADGTVRQGYRLGDARPLRSLGRIQYAWDRERDGEQTREYVTTAGFLVRDGQLVAANVAATLHFERVVDAEHVETFADACQTRPDEIRSTAAAQCRPETLRANAADAVEFVNNAARGAAEQRYWGQSRGETPIGRDGRFEQALSDGFHAELRDALEAEFEWASWAEATVLADITPKRVRGVVRFQRGEERGPATAADVTEEMSETVRPAGDEATASDAEQWLSEPDLTFDDVAAMREVKDRLRQTVLDPLRDPELFETYGLGTINGILLHGPPGTGKTYLSRALAGELDRPFLRITPANVTSKFVGESADKVAEVFEVARAHQPSIVFIDELDALGTDRGATHNTQSERQMQNQLLVELAELDGDDVVVVGATNKLEELDEALTRTGRFDEWIAVPLPNAESRLSILLHHLRERPTDIEDSDLSELATKTHGFSASDIESVANEAARRAIDETYETGTRQPIAARHLTAAVEATDSHADRTRNGENDRESEPRERGDSEPDPTDRHPQMTF</sequence>
<dbReference type="OrthoDB" id="77269at2157"/>
<evidence type="ECO:0000256" key="6">
    <source>
        <dbReference type="ARBA" id="ARBA00023049"/>
    </source>
</evidence>
<feature type="domain" description="AAA+ ATPase" evidence="10">
    <location>
        <begin position="267"/>
        <end position="403"/>
    </location>
</feature>
<dbReference type="GO" id="GO:0008237">
    <property type="term" value="F:metallopeptidase activity"/>
    <property type="evidence" value="ECO:0007669"/>
    <property type="project" value="UniProtKB-KW"/>
</dbReference>
<dbReference type="SUPFAM" id="SSF52540">
    <property type="entry name" value="P-loop containing nucleoside triphosphate hydrolases"/>
    <property type="match status" value="1"/>
</dbReference>
<feature type="compositionally biased region" description="Basic and acidic residues" evidence="9">
    <location>
        <begin position="478"/>
        <end position="515"/>
    </location>
</feature>
<dbReference type="AlphaFoldDB" id="A0A1I6I8Z9"/>
<evidence type="ECO:0000256" key="5">
    <source>
        <dbReference type="ARBA" id="ARBA00022840"/>
    </source>
</evidence>
<feature type="region of interest" description="Disordered" evidence="9">
    <location>
        <begin position="473"/>
        <end position="515"/>
    </location>
</feature>
<dbReference type="FunFam" id="3.40.50.300:FF:001025">
    <property type="entry name" value="ATPase family, AAA domain-containing 2B"/>
    <property type="match status" value="1"/>
</dbReference>
<evidence type="ECO:0000256" key="1">
    <source>
        <dbReference type="ARBA" id="ARBA00001947"/>
    </source>
</evidence>
<keyword evidence="5 8" id="KW-0067">ATP-binding</keyword>
<keyword evidence="3 8" id="KW-0547">Nucleotide-binding</keyword>
<keyword evidence="12" id="KW-1185">Reference proteome</keyword>
<dbReference type="CDD" id="cd19481">
    <property type="entry name" value="RecA-like_protease"/>
    <property type="match status" value="1"/>
</dbReference>
<proteinExistence type="inferred from homology"/>
<dbReference type="Gene3D" id="1.10.8.60">
    <property type="match status" value="1"/>
</dbReference>
<evidence type="ECO:0000259" key="10">
    <source>
        <dbReference type="SMART" id="SM00382"/>
    </source>
</evidence>
<keyword evidence="4" id="KW-0862">Zinc</keyword>
<evidence type="ECO:0000256" key="9">
    <source>
        <dbReference type="SAM" id="MobiDB-lite"/>
    </source>
</evidence>
<keyword evidence="6" id="KW-0645">Protease</keyword>
<evidence type="ECO:0000256" key="8">
    <source>
        <dbReference type="RuleBase" id="RU003651"/>
    </source>
</evidence>
<dbReference type="InterPro" id="IPR003960">
    <property type="entry name" value="ATPase_AAA_CS"/>
</dbReference>
<name>A0A1I6I8Z9_9EURY</name>
<dbReference type="EMBL" id="FOYS01000005">
    <property type="protein sequence ID" value="SFR63202.1"/>
    <property type="molecule type" value="Genomic_DNA"/>
</dbReference>
<dbReference type="GO" id="GO:0046872">
    <property type="term" value="F:metal ion binding"/>
    <property type="evidence" value="ECO:0007669"/>
    <property type="project" value="UniProtKB-KW"/>
</dbReference>
<organism evidence="11 12">
    <name type="scientific">Halogeometricum limi</name>
    <dbReference type="NCBI Taxonomy" id="555875"/>
    <lineage>
        <taxon>Archaea</taxon>
        <taxon>Methanobacteriati</taxon>
        <taxon>Methanobacteriota</taxon>
        <taxon>Stenosarchaea group</taxon>
        <taxon>Halobacteria</taxon>
        <taxon>Halobacteriales</taxon>
        <taxon>Haloferacaceae</taxon>
        <taxon>Halogeometricum</taxon>
    </lineage>
</organism>
<evidence type="ECO:0000256" key="7">
    <source>
        <dbReference type="ARBA" id="ARBA00023054"/>
    </source>
</evidence>
<dbReference type="PANTHER" id="PTHR23076:SF97">
    <property type="entry name" value="ATP-DEPENDENT ZINC METALLOPROTEASE YME1L1"/>
    <property type="match status" value="1"/>
</dbReference>
<evidence type="ECO:0000256" key="3">
    <source>
        <dbReference type="ARBA" id="ARBA00022741"/>
    </source>
</evidence>
<dbReference type="GO" id="GO:0006508">
    <property type="term" value="P:proteolysis"/>
    <property type="evidence" value="ECO:0007669"/>
    <property type="project" value="TreeGrafter"/>
</dbReference>
<dbReference type="InterPro" id="IPR003593">
    <property type="entry name" value="AAA+_ATPase"/>
</dbReference>
<protein>
    <submittedName>
        <fullName evidence="11">ATPase family associated with various cellular activities (AAA)</fullName>
    </submittedName>
</protein>
<keyword evidence="7" id="KW-0175">Coiled coil</keyword>
<gene>
    <name evidence="11" type="ORF">SAMN04488124_2869</name>
</gene>
<dbReference type="InterPro" id="IPR003959">
    <property type="entry name" value="ATPase_AAA_core"/>
</dbReference>
<dbReference type="Pfam" id="PF00004">
    <property type="entry name" value="AAA"/>
    <property type="match status" value="1"/>
</dbReference>
<accession>A0A1I6I8Z9</accession>
<keyword evidence="6" id="KW-0482">Metalloprotease</keyword>
<dbReference type="PROSITE" id="PS00674">
    <property type="entry name" value="AAA"/>
    <property type="match status" value="1"/>
</dbReference>
<dbReference type="InterPro" id="IPR027417">
    <property type="entry name" value="P-loop_NTPase"/>
</dbReference>
<evidence type="ECO:0000256" key="2">
    <source>
        <dbReference type="ARBA" id="ARBA00022723"/>
    </source>
</evidence>
<dbReference type="PANTHER" id="PTHR23076">
    <property type="entry name" value="METALLOPROTEASE M41 FTSH"/>
    <property type="match status" value="1"/>
</dbReference>
<dbReference type="Gene3D" id="3.40.50.300">
    <property type="entry name" value="P-loop containing nucleotide triphosphate hydrolases"/>
    <property type="match status" value="1"/>
</dbReference>
<evidence type="ECO:0000256" key="4">
    <source>
        <dbReference type="ARBA" id="ARBA00022833"/>
    </source>
</evidence>
<dbReference type="SMART" id="SM00382">
    <property type="entry name" value="AAA"/>
    <property type="match status" value="1"/>
</dbReference>
<evidence type="ECO:0000313" key="11">
    <source>
        <dbReference type="EMBL" id="SFR63202.1"/>
    </source>
</evidence>
<dbReference type="InterPro" id="IPR041569">
    <property type="entry name" value="AAA_lid_3"/>
</dbReference>
<dbReference type="Pfam" id="PF17862">
    <property type="entry name" value="AAA_lid_3"/>
    <property type="match status" value="1"/>
</dbReference>
<comment type="cofactor">
    <cofactor evidence="1">
        <name>Zn(2+)</name>
        <dbReference type="ChEBI" id="CHEBI:29105"/>
    </cofactor>
</comment>